<organism evidence="1 2">
    <name type="scientific">Neoarthrinium moseri</name>
    <dbReference type="NCBI Taxonomy" id="1658444"/>
    <lineage>
        <taxon>Eukaryota</taxon>
        <taxon>Fungi</taxon>
        <taxon>Dikarya</taxon>
        <taxon>Ascomycota</taxon>
        <taxon>Pezizomycotina</taxon>
        <taxon>Sordariomycetes</taxon>
        <taxon>Xylariomycetidae</taxon>
        <taxon>Amphisphaeriales</taxon>
        <taxon>Apiosporaceae</taxon>
        <taxon>Neoarthrinium</taxon>
    </lineage>
</organism>
<dbReference type="PANTHER" id="PTHR42905:SF7">
    <property type="entry name" value="PHOSPHOENOLPYRUVATE PHOSPHOMUTASE"/>
    <property type="match status" value="1"/>
</dbReference>
<sequence>MSTSIKSLLAHNDGRIRLLEAHDRASKEVIRRTVSKDGESFHGFWISGLTQTTHLGIPDTELISPLKRASLFGFNDYLHQKDTRPLCAAFDADSGGELADIPALVAILEIKGVSMIIIEDKAVSEPGKKVNSLKETSGSQAQADPHEFSKTLQAFKQASAGKDILITARIESLTTRISKEDPVEEDNSIQAALQDAQKRAIIYRDGGADAIMIHSKDTEPHEVLTFLRHFRAKDATTPLVVVPTTYSKTARAALYEAGANVVIYANHLMRARIKAVAPLTDQLLSKHPTLFAEDAELRACVEAQNYGCLLNILLERSLSGNQTREADEYRALAESHALENMKTVVQNLADGDLAGCEGDERIISVKELLKINARQVSVI</sequence>
<evidence type="ECO:0008006" key="3">
    <source>
        <dbReference type="Google" id="ProtNLM"/>
    </source>
</evidence>
<dbReference type="InterPro" id="IPR040442">
    <property type="entry name" value="Pyrv_kinase-like_dom_sf"/>
</dbReference>
<name>A0A9P9WWF9_9PEZI</name>
<comment type="caution">
    <text evidence="1">The sequence shown here is derived from an EMBL/GenBank/DDBJ whole genome shotgun (WGS) entry which is preliminary data.</text>
</comment>
<dbReference type="EMBL" id="JAFIMR010000003">
    <property type="protein sequence ID" value="KAI1880448.1"/>
    <property type="molecule type" value="Genomic_DNA"/>
</dbReference>
<dbReference type="PANTHER" id="PTHR42905">
    <property type="entry name" value="PHOSPHOENOLPYRUVATE CARBOXYLASE"/>
    <property type="match status" value="1"/>
</dbReference>
<dbReference type="InterPro" id="IPR015813">
    <property type="entry name" value="Pyrv/PenolPyrv_kinase-like_dom"/>
</dbReference>
<protein>
    <recommendedName>
        <fullName evidence="3">Phosphoenolpyruvate phosphomutase</fullName>
    </recommendedName>
</protein>
<proteinExistence type="predicted"/>
<dbReference type="GO" id="GO:0003824">
    <property type="term" value="F:catalytic activity"/>
    <property type="evidence" value="ECO:0007669"/>
    <property type="project" value="InterPro"/>
</dbReference>
<dbReference type="SUPFAM" id="SSF51621">
    <property type="entry name" value="Phosphoenolpyruvate/pyruvate domain"/>
    <property type="match status" value="1"/>
</dbReference>
<dbReference type="OrthoDB" id="1923844at2759"/>
<dbReference type="Gene3D" id="3.20.20.60">
    <property type="entry name" value="Phosphoenolpyruvate-binding domains"/>
    <property type="match status" value="1"/>
</dbReference>
<keyword evidence="2" id="KW-1185">Reference proteome</keyword>
<evidence type="ECO:0000313" key="1">
    <source>
        <dbReference type="EMBL" id="KAI1880448.1"/>
    </source>
</evidence>
<accession>A0A9P9WWF9</accession>
<dbReference type="AlphaFoldDB" id="A0A9P9WWF9"/>
<evidence type="ECO:0000313" key="2">
    <source>
        <dbReference type="Proteomes" id="UP000829685"/>
    </source>
</evidence>
<dbReference type="Pfam" id="PF13714">
    <property type="entry name" value="PEP_mutase"/>
    <property type="match status" value="1"/>
</dbReference>
<dbReference type="Proteomes" id="UP000829685">
    <property type="component" value="Unassembled WGS sequence"/>
</dbReference>
<reference evidence="1" key="1">
    <citation type="submission" date="2021-03" db="EMBL/GenBank/DDBJ databases">
        <title>Revisited historic fungal species revealed as producer of novel bioactive compounds through whole genome sequencing and comparative genomics.</title>
        <authorList>
            <person name="Vignolle G.A."/>
            <person name="Hochenegger N."/>
            <person name="Mach R.L."/>
            <person name="Mach-Aigner A.R."/>
            <person name="Javad Rahimi M."/>
            <person name="Salim K.A."/>
            <person name="Chan C.M."/>
            <person name="Lim L.B.L."/>
            <person name="Cai F."/>
            <person name="Druzhinina I.S."/>
            <person name="U'Ren J.M."/>
            <person name="Derntl C."/>
        </authorList>
    </citation>
    <scope>NUCLEOTIDE SEQUENCE</scope>
    <source>
        <strain evidence="1">TUCIM 5799</strain>
    </source>
</reference>
<gene>
    <name evidence="1" type="ORF">JX265_002069</name>
</gene>